<dbReference type="PANTHER" id="PTHR35894">
    <property type="entry name" value="GENERAL SECRETION PATHWAY PROTEIN A-RELATED"/>
    <property type="match status" value="1"/>
</dbReference>
<dbReference type="InterPro" id="IPR027417">
    <property type="entry name" value="P-loop_NTPase"/>
</dbReference>
<gene>
    <name evidence="2" type="ORF">SAMN05444004_101157</name>
</gene>
<evidence type="ECO:0000313" key="3">
    <source>
        <dbReference type="Proteomes" id="UP000198914"/>
    </source>
</evidence>
<dbReference type="SUPFAM" id="SSF52540">
    <property type="entry name" value="P-loop containing nucleoside triphosphate hydrolases"/>
    <property type="match status" value="1"/>
</dbReference>
<dbReference type="RefSeq" id="WP_170831309.1">
    <property type="nucleotide sequence ID" value="NZ_FNPX01000001.1"/>
</dbReference>
<dbReference type="AlphaFoldDB" id="A0A1H3IZ93"/>
<keyword evidence="3" id="KW-1185">Reference proteome</keyword>
<dbReference type="GO" id="GO:0016887">
    <property type="term" value="F:ATP hydrolysis activity"/>
    <property type="evidence" value="ECO:0007669"/>
    <property type="project" value="InterPro"/>
</dbReference>
<proteinExistence type="predicted"/>
<dbReference type="Gene3D" id="3.40.50.300">
    <property type="entry name" value="P-loop containing nucleotide triphosphate hydrolases"/>
    <property type="match status" value="1"/>
</dbReference>
<reference evidence="3" key="1">
    <citation type="submission" date="2016-10" db="EMBL/GenBank/DDBJ databases">
        <authorList>
            <person name="Varghese N."/>
            <person name="Submissions S."/>
        </authorList>
    </citation>
    <scope>NUCLEOTIDE SEQUENCE [LARGE SCALE GENOMIC DNA]</scope>
    <source>
        <strain evidence="3">DSM 100420</strain>
    </source>
</reference>
<feature type="domain" description="ORC1/DEAH AAA+ ATPase" evidence="1">
    <location>
        <begin position="35"/>
        <end position="161"/>
    </location>
</feature>
<sequence length="284" mass="30126">MTGRPFCGLTDAHVIHWGTAQIRAQAALDYGLMAGAAFTVITGEAGSGKTSLLLNMVENAAESVKVAFVQGLRRGGASVMPWILQSLGHEVTGDEAETVLYTRVQDLLIEEYAAGRRVALIFDEAQNLSTAALDELRVLTNINTARDQLVQIVLCGQPTLLAHLQSPDLGGLSQRVASWGHLNPLSRTDLDGYIGTRLASAGGPEDLFTAEALDMIQEATGGLPRPINQLCELALVYAMTGGGAEIDAPVVRQVLEDGLFMPPAIPAPPEPVKPRDGRLRLAVG</sequence>
<dbReference type="Pfam" id="PF13401">
    <property type="entry name" value="AAA_22"/>
    <property type="match status" value="1"/>
</dbReference>
<dbReference type="Proteomes" id="UP000198914">
    <property type="component" value="Unassembled WGS sequence"/>
</dbReference>
<dbReference type="EMBL" id="FNPX01000001">
    <property type="protein sequence ID" value="SDY33031.1"/>
    <property type="molecule type" value="Genomic_DNA"/>
</dbReference>
<accession>A0A1H3IZ93</accession>
<dbReference type="STRING" id="1244108.SAMN05444004_101157"/>
<dbReference type="InterPro" id="IPR049945">
    <property type="entry name" value="AAA_22"/>
</dbReference>
<evidence type="ECO:0000259" key="1">
    <source>
        <dbReference type="Pfam" id="PF13401"/>
    </source>
</evidence>
<dbReference type="PANTHER" id="PTHR35894:SF1">
    <property type="entry name" value="PHOSPHORIBULOKINASE _ URIDINE KINASE FAMILY"/>
    <property type="match status" value="1"/>
</dbReference>
<protein>
    <submittedName>
        <fullName evidence="2">Type II secretion system protein A</fullName>
    </submittedName>
</protein>
<dbReference type="InterPro" id="IPR052026">
    <property type="entry name" value="ExeA_AAA_ATPase_DNA-bind"/>
</dbReference>
<organism evidence="2 3">
    <name type="scientific">Jannaschia faecimaris</name>
    <dbReference type="NCBI Taxonomy" id="1244108"/>
    <lineage>
        <taxon>Bacteria</taxon>
        <taxon>Pseudomonadati</taxon>
        <taxon>Pseudomonadota</taxon>
        <taxon>Alphaproteobacteria</taxon>
        <taxon>Rhodobacterales</taxon>
        <taxon>Roseobacteraceae</taxon>
        <taxon>Jannaschia</taxon>
    </lineage>
</organism>
<name>A0A1H3IZ93_9RHOB</name>
<evidence type="ECO:0000313" key="2">
    <source>
        <dbReference type="EMBL" id="SDY33031.1"/>
    </source>
</evidence>